<dbReference type="InterPro" id="IPR036390">
    <property type="entry name" value="WH_DNA-bd_sf"/>
</dbReference>
<evidence type="ECO:0000259" key="4">
    <source>
        <dbReference type="PROSITE" id="PS50250"/>
    </source>
</evidence>
<dbReference type="GO" id="GO:0030234">
    <property type="term" value="F:enzyme regulator activity"/>
    <property type="evidence" value="ECO:0007669"/>
    <property type="project" value="InterPro"/>
</dbReference>
<evidence type="ECO:0000256" key="1">
    <source>
        <dbReference type="ARBA" id="ARBA00007912"/>
    </source>
</evidence>
<evidence type="ECO:0000256" key="2">
    <source>
        <dbReference type="ARBA" id="ARBA00022942"/>
    </source>
</evidence>
<dbReference type="GO" id="GO:0008541">
    <property type="term" value="C:proteasome regulatory particle, lid subcomplex"/>
    <property type="evidence" value="ECO:0007669"/>
    <property type="project" value="TreeGrafter"/>
</dbReference>
<dbReference type="Pfam" id="PF08375">
    <property type="entry name" value="Rpn3_C"/>
    <property type="match status" value="1"/>
</dbReference>
<organism evidence="5 6">
    <name type="scientific">Tetradesmus obliquus</name>
    <name type="common">Green alga</name>
    <name type="synonym">Acutodesmus obliquus</name>
    <dbReference type="NCBI Taxonomy" id="3088"/>
    <lineage>
        <taxon>Eukaryota</taxon>
        <taxon>Viridiplantae</taxon>
        <taxon>Chlorophyta</taxon>
        <taxon>core chlorophytes</taxon>
        <taxon>Chlorophyceae</taxon>
        <taxon>CS clade</taxon>
        <taxon>Sphaeropleales</taxon>
        <taxon>Scenedesmaceae</taxon>
        <taxon>Tetradesmus</taxon>
    </lineage>
</organism>
<dbReference type="InterPro" id="IPR013586">
    <property type="entry name" value="PSMD3_C"/>
</dbReference>
<dbReference type="STRING" id="3088.A0A383WFF0"/>
<comment type="similarity">
    <text evidence="1">Belongs to the proteasome subunit S3 family.</text>
</comment>
<dbReference type="InterPro" id="IPR057985">
    <property type="entry name" value="TPR_PSMD3_N"/>
</dbReference>
<dbReference type="PROSITE" id="PS50250">
    <property type="entry name" value="PCI"/>
    <property type="match status" value="1"/>
</dbReference>
<feature type="domain" description="PCI" evidence="4">
    <location>
        <begin position="257"/>
        <end position="435"/>
    </location>
</feature>
<dbReference type="EMBL" id="FNXT01001255">
    <property type="protein sequence ID" value="SZX76318.1"/>
    <property type="molecule type" value="Genomic_DNA"/>
</dbReference>
<dbReference type="GO" id="GO:0042176">
    <property type="term" value="P:regulation of protein catabolic process"/>
    <property type="evidence" value="ECO:0007669"/>
    <property type="project" value="InterPro"/>
</dbReference>
<dbReference type="InterPro" id="IPR000717">
    <property type="entry name" value="PCI_dom"/>
</dbReference>
<dbReference type="GO" id="GO:0006511">
    <property type="term" value="P:ubiquitin-dependent protein catabolic process"/>
    <property type="evidence" value="ECO:0007669"/>
    <property type="project" value="TreeGrafter"/>
</dbReference>
<dbReference type="SUPFAM" id="SSF46785">
    <property type="entry name" value="Winged helix' DNA-binding domain"/>
    <property type="match status" value="1"/>
</dbReference>
<feature type="region of interest" description="Disordered" evidence="3">
    <location>
        <begin position="107"/>
        <end position="126"/>
    </location>
</feature>
<name>A0A383WFF0_TETOB</name>
<dbReference type="InterPro" id="IPR050756">
    <property type="entry name" value="CSN3"/>
</dbReference>
<reference evidence="5 6" key="1">
    <citation type="submission" date="2016-10" db="EMBL/GenBank/DDBJ databases">
        <authorList>
            <person name="Cai Z."/>
        </authorList>
    </citation>
    <scope>NUCLEOTIDE SEQUENCE [LARGE SCALE GENOMIC DNA]</scope>
</reference>
<dbReference type="Gene3D" id="1.25.40.570">
    <property type="match status" value="1"/>
</dbReference>
<sequence>MVQEQVAAAAADAAVPAKDAEQQQPKPFSVKEGMQGIVSLLEKSVKTKETRLLMGRLMRQTAMVRKHMTASDLARFVKTYLPQDSSSAGFLQGYLKQDADVAPMEDDATAAAADAEGGGDAGAASGPSQLPEVELYSYLLVLVYLLDRKHFRQAREVADAAVGLLQQHNRRTLDAIGARIYFYYSWAYECTGALADVRSTLMAAHCTAGLRHDAVGAETLLNLLLRNYLAYNLYDQAEKFRSKAQKADSWRVPGQYCRYLFYLGTIRAIQLEYSEAKEVLQQASRKAPTCAHGFRVACNKWLILVRLLLGEVPEREEFSAPGMRGPLAPYFELTCAVRSGDLAQFRAASDKFAGAFRADRTTNLITRLQYNVIRTGLRRINLAYSRISLKDVAEKLALPSAVDAEYICAKAIRDGGIDAVLDHAGGFLATRELTDLYSTNEPQAAFHERIAFCLNLHNEAVKAMRFEPDAHKRALAAANGGKESMSVEEIARAIEEEEDDEL</sequence>
<dbReference type="SMART" id="SM00753">
    <property type="entry name" value="PAM"/>
    <property type="match status" value="1"/>
</dbReference>
<dbReference type="Pfam" id="PF25573">
    <property type="entry name" value="TPR_PSMD3_N"/>
    <property type="match status" value="1"/>
</dbReference>
<dbReference type="Pfam" id="PF01399">
    <property type="entry name" value="PCI"/>
    <property type="match status" value="1"/>
</dbReference>
<proteinExistence type="inferred from homology"/>
<keyword evidence="6" id="KW-1185">Reference proteome</keyword>
<keyword evidence="2" id="KW-0647">Proteasome</keyword>
<evidence type="ECO:0000256" key="3">
    <source>
        <dbReference type="SAM" id="MobiDB-lite"/>
    </source>
</evidence>
<evidence type="ECO:0000313" key="5">
    <source>
        <dbReference type="EMBL" id="SZX76318.1"/>
    </source>
</evidence>
<dbReference type="PANTHER" id="PTHR10758">
    <property type="entry name" value="26S PROTEASOME NON-ATPASE REGULATORY SUBUNIT 3/COP9 SIGNALOSOME COMPLEX SUBUNIT 3"/>
    <property type="match status" value="1"/>
</dbReference>
<dbReference type="PANTHER" id="PTHR10758:SF2">
    <property type="entry name" value="26S PROTEASOME NON-ATPASE REGULATORY SUBUNIT 3"/>
    <property type="match status" value="1"/>
</dbReference>
<gene>
    <name evidence="5" type="ORF">BQ4739_LOCUS16708</name>
</gene>
<dbReference type="Proteomes" id="UP000256970">
    <property type="component" value="Unassembled WGS sequence"/>
</dbReference>
<protein>
    <recommendedName>
        <fullName evidence="4">PCI domain-containing protein</fullName>
    </recommendedName>
</protein>
<dbReference type="AlphaFoldDB" id="A0A383WFF0"/>
<evidence type="ECO:0000313" key="6">
    <source>
        <dbReference type="Proteomes" id="UP000256970"/>
    </source>
</evidence>
<dbReference type="SMART" id="SM00088">
    <property type="entry name" value="PINT"/>
    <property type="match status" value="1"/>
</dbReference>
<accession>A0A383WFF0</accession>